<evidence type="ECO:0000259" key="2">
    <source>
        <dbReference type="PROSITE" id="PS51186"/>
    </source>
</evidence>
<dbReference type="GO" id="GO:0008080">
    <property type="term" value="F:N-acetyltransferase activity"/>
    <property type="evidence" value="ECO:0007669"/>
    <property type="project" value="InterPro"/>
</dbReference>
<dbReference type="Proteomes" id="UP000028582">
    <property type="component" value="Unassembled WGS sequence"/>
</dbReference>
<reference evidence="3 4" key="1">
    <citation type="submission" date="2013-11" db="EMBL/GenBank/DDBJ databases">
        <title>The Genome Sequence of Phytophthora parasitica P1976.</title>
        <authorList>
            <consortium name="The Broad Institute Genomics Platform"/>
            <person name="Russ C."/>
            <person name="Tyler B."/>
            <person name="Panabieres F."/>
            <person name="Shan W."/>
            <person name="Tripathy S."/>
            <person name="Grunwald N."/>
            <person name="Machado M."/>
            <person name="Johnson C.S."/>
            <person name="Walker B."/>
            <person name="Young S."/>
            <person name="Zeng Q."/>
            <person name="Gargeya S."/>
            <person name="Fitzgerald M."/>
            <person name="Haas B."/>
            <person name="Abouelleil A."/>
            <person name="Allen A.W."/>
            <person name="Alvarado L."/>
            <person name="Arachchi H.M."/>
            <person name="Berlin A.M."/>
            <person name="Chapman S.B."/>
            <person name="Gainer-Dewar J."/>
            <person name="Goldberg J."/>
            <person name="Griggs A."/>
            <person name="Gujja S."/>
            <person name="Hansen M."/>
            <person name="Howarth C."/>
            <person name="Imamovic A."/>
            <person name="Ireland A."/>
            <person name="Larimer J."/>
            <person name="McCowan C."/>
            <person name="Murphy C."/>
            <person name="Pearson M."/>
            <person name="Poon T.W."/>
            <person name="Priest M."/>
            <person name="Roberts A."/>
            <person name="Saif S."/>
            <person name="Shea T."/>
            <person name="Sisk P."/>
            <person name="Sykes S."/>
            <person name="Wortman J."/>
            <person name="Nusbaum C."/>
            <person name="Birren B."/>
        </authorList>
    </citation>
    <scope>NUCLEOTIDE SEQUENCE [LARGE SCALE GENOMIC DNA]</scope>
    <source>
        <strain evidence="3 4">P1976</strain>
    </source>
</reference>
<organism evidence="3 4">
    <name type="scientific">Phytophthora nicotianae P1976</name>
    <dbReference type="NCBI Taxonomy" id="1317066"/>
    <lineage>
        <taxon>Eukaryota</taxon>
        <taxon>Sar</taxon>
        <taxon>Stramenopiles</taxon>
        <taxon>Oomycota</taxon>
        <taxon>Peronosporomycetes</taxon>
        <taxon>Peronosporales</taxon>
        <taxon>Peronosporaceae</taxon>
        <taxon>Phytophthora</taxon>
    </lineage>
</organism>
<gene>
    <name evidence="3" type="ORF">F444_16048</name>
</gene>
<protein>
    <recommendedName>
        <fullName evidence="2">N-acetyltransferase domain-containing protein</fullName>
    </recommendedName>
</protein>
<feature type="domain" description="N-acetyltransferase" evidence="2">
    <location>
        <begin position="9"/>
        <end position="175"/>
    </location>
</feature>
<dbReference type="InterPro" id="IPR050769">
    <property type="entry name" value="NAT_camello-type"/>
</dbReference>
<dbReference type="PANTHER" id="PTHR13947">
    <property type="entry name" value="GNAT FAMILY N-ACETYLTRANSFERASE"/>
    <property type="match status" value="1"/>
</dbReference>
<dbReference type="AlphaFoldDB" id="A0A080ZJT2"/>
<dbReference type="PROSITE" id="PS51186">
    <property type="entry name" value="GNAT"/>
    <property type="match status" value="1"/>
</dbReference>
<comment type="caution">
    <text evidence="3">The sequence shown here is derived from an EMBL/GenBank/DDBJ whole genome shotgun (WGS) entry which is preliminary data.</text>
</comment>
<evidence type="ECO:0000256" key="1">
    <source>
        <dbReference type="ARBA" id="ARBA00022679"/>
    </source>
</evidence>
<evidence type="ECO:0000313" key="3">
    <source>
        <dbReference type="EMBL" id="ETO66893.1"/>
    </source>
</evidence>
<dbReference type="PANTHER" id="PTHR13947:SF37">
    <property type="entry name" value="LD18367P"/>
    <property type="match status" value="1"/>
</dbReference>
<keyword evidence="1" id="KW-0808">Transferase</keyword>
<dbReference type="InterPro" id="IPR000182">
    <property type="entry name" value="GNAT_dom"/>
</dbReference>
<proteinExistence type="predicted"/>
<dbReference type="CDD" id="cd04301">
    <property type="entry name" value="NAT_SF"/>
    <property type="match status" value="1"/>
</dbReference>
<dbReference type="OrthoDB" id="41532at2759"/>
<dbReference type="EMBL" id="ANJA01002974">
    <property type="protein sequence ID" value="ETO66893.1"/>
    <property type="molecule type" value="Genomic_DNA"/>
</dbReference>
<accession>A0A080ZJT2</accession>
<dbReference type="InterPro" id="IPR016181">
    <property type="entry name" value="Acyl_CoA_acyltransferase"/>
</dbReference>
<sequence>MTTGPQATIQIRQYRPEDHAQVTKIYVEGMLTFDPNPEYHYLWEQVLIKDLTNDFADIEASHMAPGGNFLVAVVKKDGSSKIAGIIGLLRESEDVGQIRRVYVDPNFQRMSIGRKMITELEIWAQQNGIKSIYLTTDAYKEQPQAFYTALGYTKVDENQYNWTNPRYLRLFKFVKQL</sequence>
<dbReference type="Pfam" id="PF00583">
    <property type="entry name" value="Acetyltransf_1"/>
    <property type="match status" value="1"/>
</dbReference>
<evidence type="ECO:0000313" key="4">
    <source>
        <dbReference type="Proteomes" id="UP000028582"/>
    </source>
</evidence>
<dbReference type="SUPFAM" id="SSF55729">
    <property type="entry name" value="Acyl-CoA N-acyltransferases (Nat)"/>
    <property type="match status" value="1"/>
</dbReference>
<name>A0A080ZJT2_PHYNI</name>
<dbReference type="Gene3D" id="3.40.630.30">
    <property type="match status" value="1"/>
</dbReference>